<dbReference type="OrthoDB" id="9815116at2"/>
<dbReference type="RefSeq" id="WP_147165853.1">
    <property type="nucleotide sequence ID" value="NZ_VOOR01000003.1"/>
</dbReference>
<dbReference type="SUPFAM" id="SSF52540">
    <property type="entry name" value="P-loop containing nucleoside triphosphate hydrolases"/>
    <property type="match status" value="1"/>
</dbReference>
<evidence type="ECO:0000313" key="2">
    <source>
        <dbReference type="EMBL" id="TXB68966.1"/>
    </source>
</evidence>
<protein>
    <submittedName>
        <fullName evidence="2">AAA family ATPase</fullName>
    </submittedName>
</protein>
<gene>
    <name evidence="2" type="ORF">FRY97_02555</name>
</gene>
<proteinExistence type="predicted"/>
<dbReference type="PANTHER" id="PTHR13696:SF99">
    <property type="entry name" value="COBYRINIC ACID AC-DIAMIDE SYNTHASE"/>
    <property type="match status" value="1"/>
</dbReference>
<dbReference type="CDD" id="cd02042">
    <property type="entry name" value="ParAB_family"/>
    <property type="match status" value="1"/>
</dbReference>
<organism evidence="2 3">
    <name type="scientific">Phaeodactylibacter luteus</name>
    <dbReference type="NCBI Taxonomy" id="1564516"/>
    <lineage>
        <taxon>Bacteria</taxon>
        <taxon>Pseudomonadati</taxon>
        <taxon>Bacteroidota</taxon>
        <taxon>Saprospiria</taxon>
        <taxon>Saprospirales</taxon>
        <taxon>Haliscomenobacteraceae</taxon>
        <taxon>Phaeodactylibacter</taxon>
    </lineage>
</organism>
<dbReference type="EMBL" id="VOOR01000003">
    <property type="protein sequence ID" value="TXB68966.1"/>
    <property type="molecule type" value="Genomic_DNA"/>
</dbReference>
<dbReference type="InterPro" id="IPR025669">
    <property type="entry name" value="AAA_dom"/>
</dbReference>
<name>A0A5C6S3V4_9BACT</name>
<comment type="caution">
    <text evidence="2">The sequence shown here is derived from an EMBL/GenBank/DDBJ whole genome shotgun (WGS) entry which is preliminary data.</text>
</comment>
<evidence type="ECO:0000313" key="3">
    <source>
        <dbReference type="Proteomes" id="UP000321580"/>
    </source>
</evidence>
<feature type="domain" description="AAA" evidence="1">
    <location>
        <begin position="1"/>
        <end position="194"/>
    </location>
</feature>
<dbReference type="InterPro" id="IPR050678">
    <property type="entry name" value="DNA_Partitioning_ATPase"/>
</dbReference>
<sequence>MHKIVFFNNKGGVGKTSMVYNLSYMFSELGYRVLAVDLDPQSNLSALFLDDERLYQTFDADEKLTVLDAITPISEGEGFGGVHIESVNEDIGLLIGSLSLSLFEDKFSDAWLKCLDGDIYSFKVMSAFKTAIEAAAKMHKADVVLIDVGPNLGAINRTAILSTDTVIIPVASDIFSLQGIKNLGNTLQSWKQGWEKRMSSYPEQRDDSSVPKGTVEPGGYVVMQYTAKERRPVKAYLRFADRIPGVYAEYMLRSTGQNISVLEDTNCLGLLKHYHSLAPMSMEANKPVFLLKPSDGAIGAHVQAVRKAYTDFEALTERIARKCALGQQVHSV</sequence>
<evidence type="ECO:0000259" key="1">
    <source>
        <dbReference type="Pfam" id="PF13614"/>
    </source>
</evidence>
<dbReference type="Proteomes" id="UP000321580">
    <property type="component" value="Unassembled WGS sequence"/>
</dbReference>
<dbReference type="InterPro" id="IPR027417">
    <property type="entry name" value="P-loop_NTPase"/>
</dbReference>
<dbReference type="AlphaFoldDB" id="A0A5C6S3V4"/>
<accession>A0A5C6S3V4</accession>
<keyword evidence="3" id="KW-1185">Reference proteome</keyword>
<dbReference type="Pfam" id="PF13614">
    <property type="entry name" value="AAA_31"/>
    <property type="match status" value="1"/>
</dbReference>
<reference evidence="2 3" key="1">
    <citation type="submission" date="2019-08" db="EMBL/GenBank/DDBJ databases">
        <title>Genome of Phaeodactylibacter luteus.</title>
        <authorList>
            <person name="Bowman J.P."/>
        </authorList>
    </citation>
    <scope>NUCLEOTIDE SEQUENCE [LARGE SCALE GENOMIC DNA]</scope>
    <source>
        <strain evidence="2 3">KCTC 42180</strain>
    </source>
</reference>
<dbReference type="PANTHER" id="PTHR13696">
    <property type="entry name" value="P-LOOP CONTAINING NUCLEOSIDE TRIPHOSPHATE HYDROLASE"/>
    <property type="match status" value="1"/>
</dbReference>
<dbReference type="Gene3D" id="3.40.50.300">
    <property type="entry name" value="P-loop containing nucleotide triphosphate hydrolases"/>
    <property type="match status" value="1"/>
</dbReference>